<comment type="subcellular location">
    <subcellularLocation>
        <location evidence="1">Membrane</location>
        <topology evidence="1">Multi-pass membrane protein</topology>
    </subcellularLocation>
</comment>
<feature type="transmembrane region" description="Helical" evidence="5">
    <location>
        <begin position="82"/>
        <end position="106"/>
    </location>
</feature>
<dbReference type="EMBL" id="JAKCXM010000065">
    <property type="protein sequence ID" value="KAJ0404313.1"/>
    <property type="molecule type" value="Genomic_DNA"/>
</dbReference>
<dbReference type="AlphaFoldDB" id="A0AAD5LKS3"/>
<dbReference type="Proteomes" id="UP001209570">
    <property type="component" value="Unassembled WGS sequence"/>
</dbReference>
<feature type="transmembrane region" description="Helical" evidence="5">
    <location>
        <begin position="51"/>
        <end position="75"/>
    </location>
</feature>
<proteinExistence type="predicted"/>
<keyword evidence="7" id="KW-1185">Reference proteome</keyword>
<evidence type="ECO:0000313" key="6">
    <source>
        <dbReference type="EMBL" id="KAJ0404313.1"/>
    </source>
</evidence>
<keyword evidence="2 5" id="KW-0812">Transmembrane</keyword>
<feature type="transmembrane region" description="Helical" evidence="5">
    <location>
        <begin position="258"/>
        <end position="283"/>
    </location>
</feature>
<gene>
    <name evidence="6" type="ORF">P43SY_003226</name>
</gene>
<feature type="transmembrane region" description="Helical" evidence="5">
    <location>
        <begin position="7"/>
        <end position="31"/>
    </location>
</feature>
<evidence type="ECO:0008006" key="8">
    <source>
        <dbReference type="Google" id="ProtNLM"/>
    </source>
</evidence>
<dbReference type="GO" id="GO:0016020">
    <property type="term" value="C:membrane"/>
    <property type="evidence" value="ECO:0007669"/>
    <property type="project" value="UniProtKB-SubCell"/>
</dbReference>
<comment type="caution">
    <text evidence="6">The sequence shown here is derived from an EMBL/GenBank/DDBJ whole genome shotgun (WGS) entry which is preliminary data.</text>
</comment>
<evidence type="ECO:0000256" key="4">
    <source>
        <dbReference type="ARBA" id="ARBA00023136"/>
    </source>
</evidence>
<keyword evidence="4 5" id="KW-0472">Membrane</keyword>
<sequence>MQTTKCCSALILIAMNLLLLGGGFVVLLISASVRASGWIEVLETHWPSANGVLLVLNIVGGIIIALAVLGSISALCRWRIGLLLYAILVLIMVIVFAVTAFVGFSVHASVMDWKSKPYPAFDDEPAVKREFDRAYCYAQGAHVCNDMTVNEAAKTFLPEVNATFLKQFDNVKGVNALCDTFGSAVPDLQPLCQGCAIAKDFKNFSSILEWANDECPRTRETMVWCGVFLATKDATELPQDSAPYAQCRPDFLRVLDAWVVYIASGALVVCIGGVLVIGFSCFLRRRERQAESMERLPYATPHASDQAYYGNDNAATRPPIVGNKV</sequence>
<accession>A0AAD5LKS3</accession>
<protein>
    <recommendedName>
        <fullName evidence="8">Tetraspanin family protein</fullName>
    </recommendedName>
</protein>
<dbReference type="InterPro" id="IPR018499">
    <property type="entry name" value="Tetraspanin/Peripherin"/>
</dbReference>
<organism evidence="6 7">
    <name type="scientific">Pythium insidiosum</name>
    <name type="common">Pythiosis disease agent</name>
    <dbReference type="NCBI Taxonomy" id="114742"/>
    <lineage>
        <taxon>Eukaryota</taxon>
        <taxon>Sar</taxon>
        <taxon>Stramenopiles</taxon>
        <taxon>Oomycota</taxon>
        <taxon>Peronosporomycetes</taxon>
        <taxon>Pythiales</taxon>
        <taxon>Pythiaceae</taxon>
        <taxon>Pythium</taxon>
    </lineage>
</organism>
<name>A0AAD5LKS3_PYTIN</name>
<evidence type="ECO:0000256" key="3">
    <source>
        <dbReference type="ARBA" id="ARBA00022989"/>
    </source>
</evidence>
<keyword evidence="3 5" id="KW-1133">Transmembrane helix</keyword>
<evidence type="ECO:0000256" key="5">
    <source>
        <dbReference type="SAM" id="Phobius"/>
    </source>
</evidence>
<dbReference type="Pfam" id="PF00335">
    <property type="entry name" value="Tetraspanin"/>
    <property type="match status" value="1"/>
</dbReference>
<reference evidence="6" key="1">
    <citation type="submission" date="2021-12" db="EMBL/GenBank/DDBJ databases">
        <title>Prjna785345.</title>
        <authorList>
            <person name="Rujirawat T."/>
            <person name="Krajaejun T."/>
        </authorList>
    </citation>
    <scope>NUCLEOTIDE SEQUENCE</scope>
    <source>
        <strain evidence="6">Pi057C3</strain>
    </source>
</reference>
<evidence type="ECO:0000256" key="1">
    <source>
        <dbReference type="ARBA" id="ARBA00004141"/>
    </source>
</evidence>
<evidence type="ECO:0000256" key="2">
    <source>
        <dbReference type="ARBA" id="ARBA00022692"/>
    </source>
</evidence>
<evidence type="ECO:0000313" key="7">
    <source>
        <dbReference type="Proteomes" id="UP001209570"/>
    </source>
</evidence>